<dbReference type="EMBL" id="CP096040">
    <property type="protein sequence ID" value="USQ97112.1"/>
    <property type="molecule type" value="Genomic_DNA"/>
</dbReference>
<dbReference type="InterPro" id="IPR005181">
    <property type="entry name" value="SASA"/>
</dbReference>
<sequence>MRRLLLVACVAVLATPAVAARSTSTKGPDVYLLTGQSNMSGRGLLEELTPEERVADPAIRLYGNDGVTRPALDPLDDPTGQVDAVSTDVQAAVGPGLFFARTLRGLNGRPILMVPCAKGGSSIGQWKPGEGRDTLYGSCLARVREVGGKVRGILWYQGESDAGRADSAAGWRESFEALVARFRGDLKTKRLPLVLVQLANPPSPEVSAPRTYPSWAAIQAVQAGPMPACVAMVSAQGLPLKADTLHLTTAGQRELGGKLAEAMDGLRRRGCR</sequence>
<evidence type="ECO:0000313" key="4">
    <source>
        <dbReference type="EMBL" id="USQ97112.1"/>
    </source>
</evidence>
<dbReference type="Gene3D" id="3.40.50.1110">
    <property type="entry name" value="SGNH hydrolase"/>
    <property type="match status" value="1"/>
</dbReference>
<organism evidence="4 5">
    <name type="scientific">Caulobacter segnis</name>
    <dbReference type="NCBI Taxonomy" id="88688"/>
    <lineage>
        <taxon>Bacteria</taxon>
        <taxon>Pseudomonadati</taxon>
        <taxon>Pseudomonadota</taxon>
        <taxon>Alphaproteobacteria</taxon>
        <taxon>Caulobacterales</taxon>
        <taxon>Caulobacteraceae</taxon>
        <taxon>Caulobacter</taxon>
    </lineage>
</organism>
<dbReference type="PANTHER" id="PTHR31988">
    <property type="entry name" value="ESTERASE, PUTATIVE (DUF303)-RELATED"/>
    <property type="match status" value="1"/>
</dbReference>
<dbReference type="Proteomes" id="UP001057520">
    <property type="component" value="Chromosome"/>
</dbReference>
<dbReference type="Pfam" id="PF03629">
    <property type="entry name" value="SASA"/>
    <property type="match status" value="1"/>
</dbReference>
<evidence type="ECO:0000259" key="3">
    <source>
        <dbReference type="Pfam" id="PF03629"/>
    </source>
</evidence>
<dbReference type="SUPFAM" id="SSF52266">
    <property type="entry name" value="SGNH hydrolase"/>
    <property type="match status" value="1"/>
</dbReference>
<evidence type="ECO:0000313" key="5">
    <source>
        <dbReference type="Proteomes" id="UP001057520"/>
    </source>
</evidence>
<dbReference type="PANTHER" id="PTHR31988:SF19">
    <property type="entry name" value="9-O-ACETYL-N-ACETYLNEURAMINIC ACID DEACETYLASE-RELATED"/>
    <property type="match status" value="1"/>
</dbReference>
<keyword evidence="5" id="KW-1185">Reference proteome</keyword>
<accession>A0ABY4ZWA4</accession>
<reference evidence="4 5" key="1">
    <citation type="submission" date="2022-04" db="EMBL/GenBank/DDBJ databases">
        <title>Genome sequence of soybean root-associated Caulobacter segnis RL271.</title>
        <authorList>
            <person name="Longley R."/>
            <person name="Bonito G."/>
            <person name="Trigodet F."/>
            <person name="Crosson S."/>
            <person name="Fiebig A."/>
        </authorList>
    </citation>
    <scope>NUCLEOTIDE SEQUENCE [LARGE SCALE GENOMIC DNA]</scope>
    <source>
        <strain evidence="4 5">RL271</strain>
    </source>
</reference>
<evidence type="ECO:0000256" key="1">
    <source>
        <dbReference type="ARBA" id="ARBA00022801"/>
    </source>
</evidence>
<protein>
    <submittedName>
        <fullName evidence="4">Sialate O-acetylesterase</fullName>
    </submittedName>
</protein>
<name>A0ABY4ZWA4_9CAUL</name>
<keyword evidence="1" id="KW-0378">Hydrolase</keyword>
<feature type="domain" description="Sialate O-acetylesterase" evidence="3">
    <location>
        <begin position="29"/>
        <end position="263"/>
    </location>
</feature>
<evidence type="ECO:0000256" key="2">
    <source>
        <dbReference type="SAM" id="SignalP"/>
    </source>
</evidence>
<dbReference type="InterPro" id="IPR052940">
    <property type="entry name" value="Carb_Esterase_6"/>
</dbReference>
<proteinExistence type="predicted"/>
<keyword evidence="2" id="KW-0732">Signal</keyword>
<dbReference type="InterPro" id="IPR036514">
    <property type="entry name" value="SGNH_hydro_sf"/>
</dbReference>
<gene>
    <name evidence="4" type="ORF">MZV50_06050</name>
</gene>
<feature type="signal peptide" evidence="2">
    <location>
        <begin position="1"/>
        <end position="19"/>
    </location>
</feature>
<feature type="chain" id="PRO_5045661270" evidence="2">
    <location>
        <begin position="20"/>
        <end position="272"/>
    </location>
</feature>